<sequence length="243" mass="28502">MLIVDELLRLDSEGEIVKKVKLKGKYSQLEDALRFYQPKIKSRRLPLLPPQIDQEIDYFAKQFAEDDRIIFFYDSRYRSGEMLDRLRNWFLPDKVLWPIAIQGNIAEYQLLKEELLPLYHDQQATYSSVKDRVNQLQAKMQKWIISPAPLKVLRTQSYNAIYKQNKSLVWKLTKVRSEKKVNTLQSGSLENIWQAFQKEIPKGKIWVVTKGLDQPLPGMTQQIALNNETFPIGIPYVYIVAVK</sequence>
<dbReference type="EMBL" id="BORB01000019">
    <property type="protein sequence ID" value="GIN58136.1"/>
    <property type="molecule type" value="Genomic_DNA"/>
</dbReference>
<proteinExistence type="predicted"/>
<name>A0ABQ4KL11_9BACI</name>
<keyword evidence="2" id="KW-1185">Reference proteome</keyword>
<organism evidence="1 2">
    <name type="scientific">Lederbergia ruris</name>
    <dbReference type="NCBI Taxonomy" id="217495"/>
    <lineage>
        <taxon>Bacteria</taxon>
        <taxon>Bacillati</taxon>
        <taxon>Bacillota</taxon>
        <taxon>Bacilli</taxon>
        <taxon>Bacillales</taxon>
        <taxon>Bacillaceae</taxon>
        <taxon>Lederbergia</taxon>
    </lineage>
</organism>
<protein>
    <submittedName>
        <fullName evidence="1">Uncharacterized protein</fullName>
    </submittedName>
</protein>
<dbReference type="RefSeq" id="WP_158322983.1">
    <property type="nucleotide sequence ID" value="NZ_BORB01000019.1"/>
</dbReference>
<reference evidence="1 2" key="1">
    <citation type="submission" date="2021-03" db="EMBL/GenBank/DDBJ databases">
        <title>Antimicrobial resistance genes in bacteria isolated from Japanese honey, and their potential for conferring macrolide and lincosamide resistance in the American foulbrood pathogen Paenibacillus larvae.</title>
        <authorList>
            <person name="Okamoto M."/>
            <person name="Kumagai M."/>
            <person name="Kanamori H."/>
            <person name="Takamatsu D."/>
        </authorList>
    </citation>
    <scope>NUCLEOTIDE SEQUENCE [LARGE SCALE GENOMIC DNA]</scope>
    <source>
        <strain evidence="1 2">J8TS2</strain>
    </source>
</reference>
<gene>
    <name evidence="1" type="ORF">J8TS2_24550</name>
</gene>
<comment type="caution">
    <text evidence="1">The sequence shown here is derived from an EMBL/GenBank/DDBJ whole genome shotgun (WGS) entry which is preliminary data.</text>
</comment>
<evidence type="ECO:0000313" key="2">
    <source>
        <dbReference type="Proteomes" id="UP000679950"/>
    </source>
</evidence>
<accession>A0ABQ4KL11</accession>
<evidence type="ECO:0000313" key="1">
    <source>
        <dbReference type="EMBL" id="GIN58136.1"/>
    </source>
</evidence>
<dbReference type="Proteomes" id="UP000679950">
    <property type="component" value="Unassembled WGS sequence"/>
</dbReference>